<reference key="2">
    <citation type="submission" date="2011-10" db="EMBL/GenBank/DDBJ databases">
        <title>The genome and transcriptome sequence of Clonorchis sinensis provide insights into the carcinogenic liver fluke.</title>
        <authorList>
            <person name="Wang X."/>
            <person name="Huang Y."/>
            <person name="Chen W."/>
            <person name="Liu H."/>
            <person name="Guo L."/>
            <person name="Chen Y."/>
            <person name="Luo F."/>
            <person name="Zhou W."/>
            <person name="Sun J."/>
            <person name="Mao Q."/>
            <person name="Liang P."/>
            <person name="Zhou C."/>
            <person name="Tian Y."/>
            <person name="Men J."/>
            <person name="Lv X."/>
            <person name="Huang L."/>
            <person name="Zhou J."/>
            <person name="Hu Y."/>
            <person name="Li R."/>
            <person name="Zhang F."/>
            <person name="Lei H."/>
            <person name="Li X."/>
            <person name="Hu X."/>
            <person name="Liang C."/>
            <person name="Xu J."/>
            <person name="Wu Z."/>
            <person name="Yu X."/>
        </authorList>
    </citation>
    <scope>NUCLEOTIDE SEQUENCE</scope>
    <source>
        <strain>Henan</strain>
    </source>
</reference>
<reference evidence="1" key="1">
    <citation type="journal article" date="2011" name="Genome Biol.">
        <title>The draft genome of the carcinogenic human liver fluke Clonorchis sinensis.</title>
        <authorList>
            <person name="Wang X."/>
            <person name="Chen W."/>
            <person name="Huang Y."/>
            <person name="Sun J."/>
            <person name="Men J."/>
            <person name="Liu H."/>
            <person name="Luo F."/>
            <person name="Guo L."/>
            <person name="Lv X."/>
            <person name="Deng C."/>
            <person name="Zhou C."/>
            <person name="Fan Y."/>
            <person name="Li X."/>
            <person name="Huang L."/>
            <person name="Hu Y."/>
            <person name="Liang C."/>
            <person name="Hu X."/>
            <person name="Xu J."/>
            <person name="Yu X."/>
        </authorList>
    </citation>
    <scope>NUCLEOTIDE SEQUENCE [LARGE SCALE GENOMIC DNA]</scope>
    <source>
        <strain evidence="1">Henan</strain>
    </source>
</reference>
<evidence type="ECO:0000313" key="1">
    <source>
        <dbReference type="EMBL" id="GAA57818.1"/>
    </source>
</evidence>
<dbReference type="PANTHER" id="PTHR47331">
    <property type="entry name" value="PHD-TYPE DOMAIN-CONTAINING PROTEIN"/>
    <property type="match status" value="1"/>
</dbReference>
<sequence>MQCTSQEKRYDCIFSCPKTRAVHLERTGNLSTDSFLQCLMRFVGRRAKSTDIYNDNGTNFVGALTEFRGDIKRWGQTKVSDRLLTLDIQFHFNPPAASRRGGVWEHIIRSGRRILLCLCGKVFDR</sequence>
<dbReference type="EMBL" id="DF145079">
    <property type="protein sequence ID" value="GAA57818.1"/>
    <property type="molecule type" value="Genomic_DNA"/>
</dbReference>
<evidence type="ECO:0000313" key="2">
    <source>
        <dbReference type="Proteomes" id="UP000008909"/>
    </source>
</evidence>
<dbReference type="Proteomes" id="UP000008909">
    <property type="component" value="Unassembled WGS sequence"/>
</dbReference>
<name>G7YXY9_CLOSI</name>
<keyword evidence="2" id="KW-1185">Reference proteome</keyword>
<dbReference type="PANTHER" id="PTHR47331:SF1">
    <property type="entry name" value="GAG-LIKE PROTEIN"/>
    <property type="match status" value="1"/>
</dbReference>
<dbReference type="InterPro" id="IPR036397">
    <property type="entry name" value="RNaseH_sf"/>
</dbReference>
<gene>
    <name evidence="1" type="ORF">CLF_113237</name>
</gene>
<dbReference type="SUPFAM" id="SSF53098">
    <property type="entry name" value="Ribonuclease H-like"/>
    <property type="match status" value="1"/>
</dbReference>
<accession>G7YXY9</accession>
<dbReference type="Gene3D" id="3.30.420.10">
    <property type="entry name" value="Ribonuclease H-like superfamily/Ribonuclease H"/>
    <property type="match status" value="1"/>
</dbReference>
<dbReference type="InterPro" id="IPR012337">
    <property type="entry name" value="RNaseH-like_sf"/>
</dbReference>
<protein>
    <recommendedName>
        <fullName evidence="3">Integrase catalytic domain-containing protein</fullName>
    </recommendedName>
</protein>
<proteinExistence type="predicted"/>
<dbReference type="GO" id="GO:0003676">
    <property type="term" value="F:nucleic acid binding"/>
    <property type="evidence" value="ECO:0007669"/>
    <property type="project" value="InterPro"/>
</dbReference>
<dbReference type="AlphaFoldDB" id="G7YXY9"/>
<organism evidence="1 2">
    <name type="scientific">Clonorchis sinensis</name>
    <name type="common">Chinese liver fluke</name>
    <dbReference type="NCBI Taxonomy" id="79923"/>
    <lineage>
        <taxon>Eukaryota</taxon>
        <taxon>Metazoa</taxon>
        <taxon>Spiralia</taxon>
        <taxon>Lophotrochozoa</taxon>
        <taxon>Platyhelminthes</taxon>
        <taxon>Trematoda</taxon>
        <taxon>Digenea</taxon>
        <taxon>Opisthorchiida</taxon>
        <taxon>Opisthorchiata</taxon>
        <taxon>Opisthorchiidae</taxon>
        <taxon>Clonorchis</taxon>
    </lineage>
</organism>
<evidence type="ECO:0008006" key="3">
    <source>
        <dbReference type="Google" id="ProtNLM"/>
    </source>
</evidence>